<name>A0A158HXB4_9BURK</name>
<organism evidence="1 2">
    <name type="scientific">Caballeronia arvi</name>
    <dbReference type="NCBI Taxonomy" id="1777135"/>
    <lineage>
        <taxon>Bacteria</taxon>
        <taxon>Pseudomonadati</taxon>
        <taxon>Pseudomonadota</taxon>
        <taxon>Betaproteobacteria</taxon>
        <taxon>Burkholderiales</taxon>
        <taxon>Burkholderiaceae</taxon>
        <taxon>Caballeronia</taxon>
    </lineage>
</organism>
<protein>
    <submittedName>
        <fullName evidence="1">Uncharacterized protein</fullName>
    </submittedName>
</protein>
<dbReference type="RefSeq" id="WP_235024540.1">
    <property type="nucleotide sequence ID" value="NZ_FCOM02000007.1"/>
</dbReference>
<comment type="caution">
    <text evidence="1">The sequence shown here is derived from an EMBL/GenBank/DDBJ whole genome shotgun (WGS) entry which is preliminary data.</text>
</comment>
<proteinExistence type="predicted"/>
<reference evidence="1" key="1">
    <citation type="submission" date="2016-01" db="EMBL/GenBank/DDBJ databases">
        <authorList>
            <person name="Peeters C."/>
        </authorList>
    </citation>
    <scope>NUCLEOTIDE SEQUENCE [LARGE SCALE GENOMIC DNA]</scope>
    <source>
        <strain evidence="1">LMG 29317</strain>
    </source>
</reference>
<keyword evidence="2" id="KW-1185">Reference proteome</keyword>
<gene>
    <name evidence="1" type="ORF">AWB74_02213</name>
</gene>
<evidence type="ECO:0000313" key="1">
    <source>
        <dbReference type="EMBL" id="SAL48360.1"/>
    </source>
</evidence>
<evidence type="ECO:0000313" key="2">
    <source>
        <dbReference type="Proteomes" id="UP000055019"/>
    </source>
</evidence>
<dbReference type="EMBL" id="FCOM02000007">
    <property type="protein sequence ID" value="SAL48360.1"/>
    <property type="molecule type" value="Genomic_DNA"/>
</dbReference>
<accession>A0A158HXB4</accession>
<dbReference type="Proteomes" id="UP000055019">
    <property type="component" value="Unassembled WGS sequence"/>
</dbReference>
<dbReference type="AlphaFoldDB" id="A0A158HXB4"/>
<sequence>MRDFSWCDRLNEPDTIVRPVLNGGFSLRSRRLLRALIDQPQIRVEIPPPEVRETEPIRMHWFNNVVNEDVQLTAALRPQLEAVRIRYAPLPLCMRFALEEAGPVHAGMSVMRLFGLHGWRRRLVSIDSPIVRYGIPQSAIDESPYEPSIKKLLEHYGYGVQVAPKHLDVPLR</sequence>